<accession>A0A0F6ICI2</accession>
<dbReference type="InterPro" id="IPR030885">
    <property type="entry name" value="Lepto_longest"/>
</dbReference>
<dbReference type="EMBL" id="AKWR02000158">
    <property type="protein sequence ID" value="EMJ35757.1"/>
    <property type="molecule type" value="Genomic_DNA"/>
</dbReference>
<name>A0A0F6ICI2_LEPIR</name>
<gene>
    <name evidence="1" type="ORF">LEP1GSC079_0237</name>
</gene>
<reference evidence="1 2" key="1">
    <citation type="submission" date="2013-01" db="EMBL/GenBank/DDBJ databases">
        <authorList>
            <person name="Harkins D.M."/>
            <person name="Durkin A.S."/>
            <person name="Brinkac L.M."/>
            <person name="Haft D.H."/>
            <person name="Selengut J.D."/>
            <person name="Sanka R."/>
            <person name="DePew J."/>
            <person name="Purushe J."/>
            <person name="Peacock S.J."/>
            <person name="Thaipadungpanit J."/>
            <person name="Wuthiekanun V.W."/>
            <person name="Day N.P."/>
            <person name="Vinetz J.M."/>
            <person name="Sutton G.G."/>
            <person name="Nierman W.C."/>
            <person name="Fouts D.E."/>
        </authorList>
    </citation>
    <scope>NUCLEOTIDE SEQUENCE [LARGE SCALE GENOMIC DNA]</scope>
    <source>
        <strain evidence="1 2">FPW1039</strain>
    </source>
</reference>
<dbReference type="Proteomes" id="UP000012164">
    <property type="component" value="Unassembled WGS sequence"/>
</dbReference>
<feature type="non-terminal residue" evidence="1">
    <location>
        <position position="141"/>
    </location>
</feature>
<evidence type="ECO:0000313" key="1">
    <source>
        <dbReference type="EMBL" id="EMJ35757.1"/>
    </source>
</evidence>
<proteinExistence type="predicted"/>
<organism evidence="1 2">
    <name type="scientific">Leptospira interrogans str. FPW1039</name>
    <dbReference type="NCBI Taxonomy" id="1193040"/>
    <lineage>
        <taxon>Bacteria</taxon>
        <taxon>Pseudomonadati</taxon>
        <taxon>Spirochaetota</taxon>
        <taxon>Spirochaetia</taxon>
        <taxon>Leptospirales</taxon>
        <taxon>Leptospiraceae</taxon>
        <taxon>Leptospira</taxon>
    </lineage>
</organism>
<evidence type="ECO:0000313" key="2">
    <source>
        <dbReference type="Proteomes" id="UP000012164"/>
    </source>
</evidence>
<protein>
    <submittedName>
        <fullName evidence="1">Large structural domain protein</fullName>
    </submittedName>
</protein>
<sequence>MEASFLYASNMMNTFLNNELLATQGALQSAINYQNGGGASHTYTYGQGTGPYDNQALNYQWGPSGFSHFSGSASLTTAEVSIYELLNGGFTEGAGGLGKKIIQLITGQISQTELANWIMNAYESSMTGEGSYLAGLFGPNG</sequence>
<comment type="caution">
    <text evidence="1">The sequence shown here is derived from an EMBL/GenBank/DDBJ whole genome shotgun (WGS) entry which is preliminary data.</text>
</comment>
<dbReference type="NCBIfam" id="TIGR04388">
    <property type="entry name" value="Lepto_longest"/>
    <property type="match status" value="1"/>
</dbReference>
<dbReference type="AlphaFoldDB" id="A0A0F6ICI2"/>